<keyword evidence="11" id="KW-1185">Reference proteome</keyword>
<organism evidence="10 11">
    <name type="scientific">Isosphaera pallida (strain ATCC 43644 / DSM 9630 / IS1B)</name>
    <dbReference type="NCBI Taxonomy" id="575540"/>
    <lineage>
        <taxon>Bacteria</taxon>
        <taxon>Pseudomonadati</taxon>
        <taxon>Planctomycetota</taxon>
        <taxon>Planctomycetia</taxon>
        <taxon>Isosphaerales</taxon>
        <taxon>Isosphaeraceae</taxon>
        <taxon>Isosphaera</taxon>
    </lineage>
</organism>
<evidence type="ECO:0000256" key="3">
    <source>
        <dbReference type="ARBA" id="ARBA00022553"/>
    </source>
</evidence>
<feature type="domain" description="Alpha-D-phosphohexomutase alpha/beta/alpha" evidence="9">
    <location>
        <begin position="351"/>
        <end position="470"/>
    </location>
</feature>
<dbReference type="InterPro" id="IPR005845">
    <property type="entry name" value="A-D-PHexomutase_a/b/a-II"/>
</dbReference>
<protein>
    <submittedName>
        <fullName evidence="10">Phosphoglucomutase/phosphomannomutase alpha/beta/alpha domain I</fullName>
    </submittedName>
</protein>
<dbReference type="PANTHER" id="PTHR45745:SF1">
    <property type="entry name" value="PHOSPHOGLUCOMUTASE 2B-RELATED"/>
    <property type="match status" value="1"/>
</dbReference>
<dbReference type="SUPFAM" id="SSF55957">
    <property type="entry name" value="Phosphoglucomutase, C-terminal domain"/>
    <property type="match status" value="1"/>
</dbReference>
<dbReference type="SUPFAM" id="SSF53738">
    <property type="entry name" value="Phosphoglucomutase, first 3 domains"/>
    <property type="match status" value="3"/>
</dbReference>
<reference evidence="10 11" key="2">
    <citation type="journal article" date="2011" name="Stand. Genomic Sci.">
        <title>Complete genome sequence of Isosphaera pallida type strain (IS1B).</title>
        <authorList>
            <consortium name="US DOE Joint Genome Institute (JGI-PGF)"/>
            <person name="Goker M."/>
            <person name="Cleland D."/>
            <person name="Saunders E."/>
            <person name="Lapidus A."/>
            <person name="Nolan M."/>
            <person name="Lucas S."/>
            <person name="Hammon N."/>
            <person name="Deshpande S."/>
            <person name="Cheng J.F."/>
            <person name="Tapia R."/>
            <person name="Han C."/>
            <person name="Goodwin L."/>
            <person name="Pitluck S."/>
            <person name="Liolios K."/>
            <person name="Pagani I."/>
            <person name="Ivanova N."/>
            <person name="Mavromatis K."/>
            <person name="Pati A."/>
            <person name="Chen A."/>
            <person name="Palaniappan K."/>
            <person name="Land M."/>
            <person name="Hauser L."/>
            <person name="Chang Y.J."/>
            <person name="Jeffries C.D."/>
            <person name="Detter J.C."/>
            <person name="Beck B."/>
            <person name="Woyke T."/>
            <person name="Bristow J."/>
            <person name="Eisen J.A."/>
            <person name="Markowitz V."/>
            <person name="Hugenholtz P."/>
            <person name="Kyrpides N.C."/>
            <person name="Klenk H.P."/>
        </authorList>
    </citation>
    <scope>NUCLEOTIDE SEQUENCE [LARGE SCALE GENOMIC DNA]</scope>
    <source>
        <strain evidence="11">ATCC 43644 / DSM 9630 / IS1B</strain>
    </source>
</reference>
<feature type="domain" description="Alpha-D-phosphohexomutase alpha/beta/alpha" evidence="8">
    <location>
        <begin position="235"/>
        <end position="334"/>
    </location>
</feature>
<dbReference type="RefSeq" id="WP_013562897.1">
    <property type="nucleotide sequence ID" value="NC_014962.1"/>
</dbReference>
<feature type="domain" description="Alpha-D-phosphohexomutase alpha/beta/alpha" evidence="7">
    <location>
        <begin position="72"/>
        <end position="211"/>
    </location>
</feature>
<accession>E8R4L7</accession>
<keyword evidence="6" id="KW-0413">Isomerase</keyword>
<dbReference type="PROSITE" id="PS00710">
    <property type="entry name" value="PGM_PMM"/>
    <property type="match status" value="1"/>
</dbReference>
<comment type="cofactor">
    <cofactor evidence="1">
        <name>Mg(2+)</name>
        <dbReference type="ChEBI" id="CHEBI:18420"/>
    </cofactor>
</comment>
<dbReference type="OrthoDB" id="9806956at2"/>
<sequence length="616" mass="66462">MSTSSSVAFSVSELLAQVDRAQAEGALSEAAATRIRQWLVEEPFIPYRERLAEEITAGRWTELDNAYYTVLEFGTGGRRGRMYPVGVNVLNERTIAESAQGLADHVVALKGTNAPRSCAIAFDTRHHSAEFALICARVMAAAGFTVYLVSQPRSTPLLSFAVRHLGCDAGIMITASHNPPADNGFKCYAATGGQVVPPDDKRIIELVNAASTRVIPLAEADDPRIRRVGLELDEAYLQAVLSQSVGTARDLTIVYTPMHGVGDSAVGEALRRAGFTRVEVLESQRAPDGDFPNVPGHIANPEIPRTLDAAIAEAKRIGADLVLASDPDADRIGVGLPIPGDPQGAWTTLTGNQIGALLTAFVLEKTREAGRLKPEQTIVTTLVSTGMARALADRFGVRTEDNLLVGFKWIAVTIDRIGPDNLLFAFEESHGYQKGGHVRDKDAATASLLFAELAADLKAKGSHVLEYLNELYRQVGHYGETQINKVMEGRAGAQAIRNLMTAFRNDPPRSVGGLQVVEVADYHAHEIRPIRDGGPARPLPEPSGDLLIFHLDAPGVRFAVRPSGTEPKIKFYLFARSEVQGDWPQALAAAKERTASLLAAMGRDLDAYVAQAVRDE</sequence>
<dbReference type="Pfam" id="PF02878">
    <property type="entry name" value="PGM_PMM_I"/>
    <property type="match status" value="1"/>
</dbReference>
<evidence type="ECO:0000259" key="9">
    <source>
        <dbReference type="Pfam" id="PF02880"/>
    </source>
</evidence>
<evidence type="ECO:0000256" key="1">
    <source>
        <dbReference type="ARBA" id="ARBA00001946"/>
    </source>
</evidence>
<gene>
    <name evidence="10" type="ordered locus">Isop_0011</name>
</gene>
<dbReference type="EMBL" id="CP002353">
    <property type="protein sequence ID" value="ADV60608.1"/>
    <property type="molecule type" value="Genomic_DNA"/>
</dbReference>
<evidence type="ECO:0000256" key="5">
    <source>
        <dbReference type="ARBA" id="ARBA00022842"/>
    </source>
</evidence>
<dbReference type="GO" id="GO:0000287">
    <property type="term" value="F:magnesium ion binding"/>
    <property type="evidence" value="ECO:0007669"/>
    <property type="project" value="InterPro"/>
</dbReference>
<dbReference type="Gene3D" id="3.40.120.10">
    <property type="entry name" value="Alpha-D-Glucose-1,6-Bisphosphate, subunit A, domain 3"/>
    <property type="match status" value="3"/>
</dbReference>
<dbReference type="Pfam" id="PF02879">
    <property type="entry name" value="PGM_PMM_II"/>
    <property type="match status" value="1"/>
</dbReference>
<keyword evidence="5" id="KW-0460">Magnesium</keyword>
<evidence type="ECO:0000256" key="4">
    <source>
        <dbReference type="ARBA" id="ARBA00022723"/>
    </source>
</evidence>
<dbReference type="PRINTS" id="PR00509">
    <property type="entry name" value="PGMPMM"/>
</dbReference>
<dbReference type="GO" id="GO:0006166">
    <property type="term" value="P:purine ribonucleoside salvage"/>
    <property type="evidence" value="ECO:0007669"/>
    <property type="project" value="TreeGrafter"/>
</dbReference>
<dbReference type="GO" id="GO:0008973">
    <property type="term" value="F:phosphopentomutase activity"/>
    <property type="evidence" value="ECO:0007669"/>
    <property type="project" value="TreeGrafter"/>
</dbReference>
<comment type="similarity">
    <text evidence="2">Belongs to the phosphohexose mutase family.</text>
</comment>
<evidence type="ECO:0000259" key="8">
    <source>
        <dbReference type="Pfam" id="PF02879"/>
    </source>
</evidence>
<proteinExistence type="inferred from homology"/>
<evidence type="ECO:0000313" key="10">
    <source>
        <dbReference type="EMBL" id="ADV60608.1"/>
    </source>
</evidence>
<dbReference type="InterPro" id="IPR016066">
    <property type="entry name" value="A-D-PHexomutase_CS"/>
</dbReference>
<dbReference type="AlphaFoldDB" id="E8R4L7"/>
<dbReference type="PANTHER" id="PTHR45745">
    <property type="entry name" value="PHOSPHOMANNOMUTASE 45A"/>
    <property type="match status" value="1"/>
</dbReference>
<reference key="1">
    <citation type="submission" date="2010-11" db="EMBL/GenBank/DDBJ databases">
        <title>The complete sequence of chromosome of Isophaera pallida ATCC 43644.</title>
        <authorList>
            <consortium name="US DOE Joint Genome Institute (JGI-PGF)"/>
            <person name="Lucas S."/>
            <person name="Copeland A."/>
            <person name="Lapidus A."/>
            <person name="Bruce D."/>
            <person name="Goodwin L."/>
            <person name="Pitluck S."/>
            <person name="Kyrpides N."/>
            <person name="Mavromatis K."/>
            <person name="Pagani I."/>
            <person name="Ivanova N."/>
            <person name="Saunders E."/>
            <person name="Brettin T."/>
            <person name="Detter J.C."/>
            <person name="Han C."/>
            <person name="Tapia R."/>
            <person name="Land M."/>
            <person name="Hauser L."/>
            <person name="Markowitz V."/>
            <person name="Cheng J.-F."/>
            <person name="Hugenholtz P."/>
            <person name="Woyke T."/>
            <person name="Wu D."/>
            <person name="Eisen J.A."/>
        </authorList>
    </citation>
    <scope>NUCLEOTIDE SEQUENCE</scope>
    <source>
        <strain>ATCC 43644</strain>
    </source>
</reference>
<dbReference type="Pfam" id="PF02880">
    <property type="entry name" value="PGM_PMM_III"/>
    <property type="match status" value="1"/>
</dbReference>
<dbReference type="InterPro" id="IPR005846">
    <property type="entry name" value="A-D-PHexomutase_a/b/a-III"/>
</dbReference>
<dbReference type="eggNOG" id="COG1109">
    <property type="taxonomic scope" value="Bacteria"/>
</dbReference>
<evidence type="ECO:0000256" key="2">
    <source>
        <dbReference type="ARBA" id="ARBA00010231"/>
    </source>
</evidence>
<dbReference type="InParanoid" id="E8R4L7"/>
<dbReference type="InterPro" id="IPR036900">
    <property type="entry name" value="A-D-PHexomutase_C_sf"/>
</dbReference>
<dbReference type="STRING" id="575540.Isop_0011"/>
<name>E8R4L7_ISOPI</name>
<evidence type="ECO:0000256" key="6">
    <source>
        <dbReference type="ARBA" id="ARBA00023235"/>
    </source>
</evidence>
<dbReference type="FunCoup" id="E8R4L7">
    <property type="interactions" value="448"/>
</dbReference>
<evidence type="ECO:0000259" key="7">
    <source>
        <dbReference type="Pfam" id="PF02878"/>
    </source>
</evidence>
<keyword evidence="3" id="KW-0597">Phosphoprotein</keyword>
<dbReference type="CDD" id="cd05799">
    <property type="entry name" value="PGM2"/>
    <property type="match status" value="1"/>
</dbReference>
<dbReference type="KEGG" id="ipa:Isop_0011"/>
<dbReference type="GO" id="GO:0005975">
    <property type="term" value="P:carbohydrate metabolic process"/>
    <property type="evidence" value="ECO:0007669"/>
    <property type="project" value="InterPro"/>
</dbReference>
<evidence type="ECO:0000313" key="11">
    <source>
        <dbReference type="Proteomes" id="UP000008631"/>
    </source>
</evidence>
<dbReference type="InterPro" id="IPR005841">
    <property type="entry name" value="Alpha-D-phosphohexomutase_SF"/>
</dbReference>
<keyword evidence="4" id="KW-0479">Metal-binding</keyword>
<dbReference type="HOGENOM" id="CLU_016950_0_0_0"/>
<dbReference type="InterPro" id="IPR005844">
    <property type="entry name" value="A-D-PHexomutase_a/b/a-I"/>
</dbReference>
<dbReference type="InterPro" id="IPR016055">
    <property type="entry name" value="A-D-PHexomutase_a/b/a-I/II/III"/>
</dbReference>
<dbReference type="Proteomes" id="UP000008631">
    <property type="component" value="Chromosome"/>
</dbReference>